<dbReference type="Gene3D" id="3.50.50.60">
    <property type="entry name" value="FAD/NAD(P)-binding domain"/>
    <property type="match status" value="2"/>
</dbReference>
<dbReference type="EMBL" id="JBEHHI010000003">
    <property type="protein sequence ID" value="MEX5729693.1"/>
    <property type="molecule type" value="Genomic_DNA"/>
</dbReference>
<dbReference type="InterPro" id="IPR000172">
    <property type="entry name" value="GMC_OxRdtase_N"/>
</dbReference>
<keyword evidence="5" id="KW-0560">Oxidoreductase</keyword>
<feature type="domain" description="Glucose-methanol-choline oxidoreductase N-terminal" evidence="6">
    <location>
        <begin position="209"/>
        <end position="291"/>
    </location>
</feature>
<evidence type="ECO:0000256" key="2">
    <source>
        <dbReference type="ARBA" id="ARBA00010790"/>
    </source>
</evidence>
<keyword evidence="3" id="KW-0285">Flavoprotein</keyword>
<sequence>MNVEELAALADAGTLRCDVLVVGGGPAGLTVARALAGTRRDVLVLESGRLQEAPETEELNTVIGDPDAWTAEQLRRRETFHAPQARLWSNDRQAFGVRCRALGGSTAAWAGKSAAFDTIDFAARPWVPNSGWPVRRDEIELHLDRAASSLNLGVNCYDDGLWEVMHRRPPEPRPDPAVMGSFFWQFARSTIDPMDVMRVGAEFLANPPENCRVLTGATVLEVLTDPSGGRATGVAAGDMSGRRHIIEARAVVLAASAIENARLLLNSRSEAHPDGVGNRHGNVGRYLMDHPSAVVAHFEPDAVVRMAEMFGFFGVKSAAGVNMYMRGLAPTQQVQEAEKLLNCAVFMPGERAPDDPWDAFKRLLKRKSGSPASDVMAIVKSPGLVAKGAGRLAFQSKYFPKPVSRFVIDQIIRFRPSLAVEEYMTGGVPHKLVGLPIHAICEQAPDRDNRVYLSDRTDRFGMRLPAVRWKVGEMETGTLIRLTEIVQRSLGAAGLPKPVAEPWVTQKDGAAAAIIDMAHTAGTTRMSETPTTGVVDANCRVFGCDGLYVAGGSVFPTSGHANSTLMIVAFAHRLADHLAGQLR</sequence>
<reference evidence="8 9" key="1">
    <citation type="submission" date="2024-06" db="EMBL/GenBank/DDBJ databases">
        <title>Genome of Rhodovulum iodosum, a marine photoferrotroph.</title>
        <authorList>
            <person name="Bianchini G."/>
            <person name="Nikeleit V."/>
            <person name="Kappler A."/>
            <person name="Bryce C."/>
            <person name="Sanchez-Baracaldo P."/>
        </authorList>
    </citation>
    <scope>NUCLEOTIDE SEQUENCE [LARGE SCALE GENOMIC DNA]</scope>
    <source>
        <strain evidence="8 9">UT/N1</strain>
    </source>
</reference>
<keyword evidence="9" id="KW-1185">Reference proteome</keyword>
<evidence type="ECO:0000256" key="1">
    <source>
        <dbReference type="ARBA" id="ARBA00001974"/>
    </source>
</evidence>
<proteinExistence type="inferred from homology"/>
<accession>A0ABV3XWD6</accession>
<dbReference type="InterPro" id="IPR007867">
    <property type="entry name" value="GMC_OxRtase_C"/>
</dbReference>
<comment type="similarity">
    <text evidence="2">Belongs to the GMC oxidoreductase family.</text>
</comment>
<feature type="domain" description="Glucose-methanol-choline oxidoreductase C-terminal" evidence="7">
    <location>
        <begin position="445"/>
        <end position="571"/>
    </location>
</feature>
<evidence type="ECO:0000256" key="4">
    <source>
        <dbReference type="ARBA" id="ARBA00022827"/>
    </source>
</evidence>
<dbReference type="Pfam" id="PF00732">
    <property type="entry name" value="GMC_oxred_N"/>
    <property type="match status" value="1"/>
</dbReference>
<gene>
    <name evidence="8" type="ORF">Ga0609869_003046</name>
</gene>
<evidence type="ECO:0000313" key="8">
    <source>
        <dbReference type="EMBL" id="MEX5729693.1"/>
    </source>
</evidence>
<name>A0ABV3XWD6_9RHOB</name>
<evidence type="ECO:0000256" key="3">
    <source>
        <dbReference type="ARBA" id="ARBA00022630"/>
    </source>
</evidence>
<evidence type="ECO:0000313" key="9">
    <source>
        <dbReference type="Proteomes" id="UP001560019"/>
    </source>
</evidence>
<protein>
    <submittedName>
        <fullName evidence="8">Choline dehydrogenase-like flavoprotein</fullName>
    </submittedName>
</protein>
<evidence type="ECO:0000259" key="6">
    <source>
        <dbReference type="Pfam" id="PF00732"/>
    </source>
</evidence>
<dbReference type="Proteomes" id="UP001560019">
    <property type="component" value="Unassembled WGS sequence"/>
</dbReference>
<dbReference type="Pfam" id="PF13450">
    <property type="entry name" value="NAD_binding_8"/>
    <property type="match status" value="1"/>
</dbReference>
<dbReference type="InterPro" id="IPR051473">
    <property type="entry name" value="P2Ox-like"/>
</dbReference>
<dbReference type="RefSeq" id="WP_125403291.1">
    <property type="nucleotide sequence ID" value="NZ_JBEHHI010000003.1"/>
</dbReference>
<dbReference type="Pfam" id="PF05199">
    <property type="entry name" value="GMC_oxred_C"/>
    <property type="match status" value="1"/>
</dbReference>
<dbReference type="InterPro" id="IPR036188">
    <property type="entry name" value="FAD/NAD-bd_sf"/>
</dbReference>
<comment type="cofactor">
    <cofactor evidence="1">
        <name>FAD</name>
        <dbReference type="ChEBI" id="CHEBI:57692"/>
    </cofactor>
</comment>
<keyword evidence="4" id="KW-0274">FAD</keyword>
<evidence type="ECO:0000259" key="7">
    <source>
        <dbReference type="Pfam" id="PF05199"/>
    </source>
</evidence>
<dbReference type="SUPFAM" id="SSF51905">
    <property type="entry name" value="FAD/NAD(P)-binding domain"/>
    <property type="match status" value="1"/>
</dbReference>
<dbReference type="PANTHER" id="PTHR42784:SF1">
    <property type="entry name" value="PYRANOSE 2-OXIDASE"/>
    <property type="match status" value="1"/>
</dbReference>
<evidence type="ECO:0000256" key="5">
    <source>
        <dbReference type="ARBA" id="ARBA00023002"/>
    </source>
</evidence>
<dbReference type="PANTHER" id="PTHR42784">
    <property type="entry name" value="PYRANOSE 2-OXIDASE"/>
    <property type="match status" value="1"/>
</dbReference>
<organism evidence="8 9">
    <name type="scientific">Rhodovulum iodosum</name>
    <dbReference type="NCBI Taxonomy" id="68291"/>
    <lineage>
        <taxon>Bacteria</taxon>
        <taxon>Pseudomonadati</taxon>
        <taxon>Pseudomonadota</taxon>
        <taxon>Alphaproteobacteria</taxon>
        <taxon>Rhodobacterales</taxon>
        <taxon>Paracoccaceae</taxon>
        <taxon>Rhodovulum</taxon>
    </lineage>
</organism>
<comment type="caution">
    <text evidence="8">The sequence shown here is derived from an EMBL/GenBank/DDBJ whole genome shotgun (WGS) entry which is preliminary data.</text>
</comment>